<evidence type="ECO:0000259" key="1">
    <source>
        <dbReference type="Pfam" id="PF06568"/>
    </source>
</evidence>
<dbReference type="AlphaFoldDB" id="A0A380ZFZ2"/>
<gene>
    <name evidence="2" type="ORF">NCTC12862_01429</name>
</gene>
<accession>A0A380ZFZ2</accession>
<dbReference type="OrthoDB" id="8244198at2"/>
<evidence type="ECO:0000313" key="2">
    <source>
        <dbReference type="EMBL" id="SUV45847.1"/>
    </source>
</evidence>
<dbReference type="Pfam" id="PF06568">
    <property type="entry name" value="YjiS-like"/>
    <property type="match status" value="1"/>
</dbReference>
<dbReference type="InterPro" id="IPR009506">
    <property type="entry name" value="YjiS-like"/>
</dbReference>
<sequence>MNILRAYRNWRRYRRTVNALSHLSTYELYDLGIYRGDIDSIAWHYSHKSL</sequence>
<protein>
    <submittedName>
        <fullName evidence="2">Uncharacterized conserved small protein</fullName>
    </submittedName>
</protein>
<dbReference type="EMBL" id="UFTF01000001">
    <property type="protein sequence ID" value="SUV45847.1"/>
    <property type="molecule type" value="Genomic_DNA"/>
</dbReference>
<proteinExistence type="predicted"/>
<organism evidence="2 3">
    <name type="scientific">Bartonella doshiae</name>
    <dbReference type="NCBI Taxonomy" id="33044"/>
    <lineage>
        <taxon>Bacteria</taxon>
        <taxon>Pseudomonadati</taxon>
        <taxon>Pseudomonadota</taxon>
        <taxon>Alphaproteobacteria</taxon>
        <taxon>Hyphomicrobiales</taxon>
        <taxon>Bartonellaceae</taxon>
        <taxon>Bartonella</taxon>
    </lineage>
</organism>
<name>A0A380ZFZ2_BARDO</name>
<dbReference type="RefSeq" id="WP_004856312.1">
    <property type="nucleotide sequence ID" value="NZ_CACVBC010000001.1"/>
</dbReference>
<evidence type="ECO:0000313" key="3">
    <source>
        <dbReference type="Proteomes" id="UP000254950"/>
    </source>
</evidence>
<feature type="domain" description="YjiS-like" evidence="1">
    <location>
        <begin position="3"/>
        <end position="39"/>
    </location>
</feature>
<dbReference type="Proteomes" id="UP000254950">
    <property type="component" value="Unassembled WGS sequence"/>
</dbReference>
<reference evidence="2 3" key="1">
    <citation type="submission" date="2018-06" db="EMBL/GenBank/DDBJ databases">
        <authorList>
            <consortium name="Pathogen Informatics"/>
            <person name="Doyle S."/>
        </authorList>
    </citation>
    <scope>NUCLEOTIDE SEQUENCE [LARGE SCALE GENOMIC DNA]</scope>
    <source>
        <strain evidence="2 3">NCTC12862</strain>
    </source>
</reference>